<name>A0ABP8FPN8_9BACT</name>
<dbReference type="Gene3D" id="3.30.70.660">
    <property type="entry name" value="Pseudouridine synthase I, catalytic domain, C-terminal subdomain"/>
    <property type="match status" value="1"/>
</dbReference>
<feature type="domain" description="Pseudouridine synthase I TruA alpha/beta" evidence="6">
    <location>
        <begin position="141"/>
        <end position="243"/>
    </location>
</feature>
<dbReference type="InterPro" id="IPR020095">
    <property type="entry name" value="PsdUridine_synth_TruA_C"/>
</dbReference>
<dbReference type="InterPro" id="IPR001406">
    <property type="entry name" value="PsdUridine_synth_TruA"/>
</dbReference>
<dbReference type="CDD" id="cd02570">
    <property type="entry name" value="PseudoU_synth_EcTruA"/>
    <property type="match status" value="1"/>
</dbReference>
<dbReference type="PIRSF" id="PIRSF001430">
    <property type="entry name" value="tRNA_psdUrid_synth"/>
    <property type="match status" value="1"/>
</dbReference>
<feature type="domain" description="Pseudouridine synthase I TruA alpha/beta" evidence="6">
    <location>
        <begin position="8"/>
        <end position="104"/>
    </location>
</feature>
<comment type="caution">
    <text evidence="7">The sequence shown here is derived from an EMBL/GenBank/DDBJ whole genome shotgun (WGS) entry which is preliminary data.</text>
</comment>
<comment type="function">
    <text evidence="4">Formation of pseudouridine at positions 38, 39 and 40 in the anticodon stem and loop of transfer RNAs.</text>
</comment>
<dbReference type="HAMAP" id="MF_00171">
    <property type="entry name" value="TruA"/>
    <property type="match status" value="1"/>
</dbReference>
<sequence length="272" mass="31333">MRYFLEVAYDGTRFHGWQTQPNALTVQEVLDDAISKVFRVPQVDSIGSGRTDTGVHAGQQWVHVDLPQVITPEEIVYKLNRLLPPDIAVRHAKQVGPEAHTRFDAISRTYEYYITLEKNPFLVRHAYFLSRRPNVEQMNLAAQALLELEDFTTFSKVKGDTKHYRCTITQAFWQERDNKLVFTVQANRFLRGMVRLIVGTLLDVGKGKLSVNRFREIIEKQDRSSSSGAAPSEGLFLHRVDYPTGYFEQQQILFKQEAKRLQAMKSSPNQEE</sequence>
<protein>
    <recommendedName>
        <fullName evidence="4">tRNA pseudouridine synthase A</fullName>
        <ecNumber evidence="4">5.4.99.12</ecNumber>
    </recommendedName>
    <alternativeName>
        <fullName evidence="4">tRNA pseudouridine(38-40) synthase</fullName>
    </alternativeName>
    <alternativeName>
        <fullName evidence="4">tRNA pseudouridylate synthase I</fullName>
    </alternativeName>
    <alternativeName>
        <fullName evidence="4">tRNA-uridine isomerase I</fullName>
    </alternativeName>
</protein>
<evidence type="ECO:0000256" key="5">
    <source>
        <dbReference type="RuleBase" id="RU003792"/>
    </source>
</evidence>
<evidence type="ECO:0000259" key="6">
    <source>
        <dbReference type="Pfam" id="PF01416"/>
    </source>
</evidence>
<comment type="subunit">
    <text evidence="4">Homodimer.</text>
</comment>
<evidence type="ECO:0000313" key="8">
    <source>
        <dbReference type="Proteomes" id="UP001501844"/>
    </source>
</evidence>
<dbReference type="Proteomes" id="UP001501844">
    <property type="component" value="Unassembled WGS sequence"/>
</dbReference>
<dbReference type="InterPro" id="IPR020097">
    <property type="entry name" value="PsdUridine_synth_TruA_a/b_dom"/>
</dbReference>
<evidence type="ECO:0000313" key="7">
    <source>
        <dbReference type="EMBL" id="GAA4308445.1"/>
    </source>
</evidence>
<dbReference type="PANTHER" id="PTHR11142">
    <property type="entry name" value="PSEUDOURIDYLATE SYNTHASE"/>
    <property type="match status" value="1"/>
</dbReference>
<keyword evidence="8" id="KW-1185">Reference proteome</keyword>
<comment type="caution">
    <text evidence="4">Lacks conserved residue(s) required for the propagation of feature annotation.</text>
</comment>
<dbReference type="NCBIfam" id="TIGR00071">
    <property type="entry name" value="hisT_truA"/>
    <property type="match status" value="1"/>
</dbReference>
<reference evidence="8" key="1">
    <citation type="journal article" date="2019" name="Int. J. Syst. Evol. Microbiol.">
        <title>The Global Catalogue of Microorganisms (GCM) 10K type strain sequencing project: providing services to taxonomists for standard genome sequencing and annotation.</title>
        <authorList>
            <consortium name="The Broad Institute Genomics Platform"/>
            <consortium name="The Broad Institute Genome Sequencing Center for Infectious Disease"/>
            <person name="Wu L."/>
            <person name="Ma J."/>
        </authorList>
    </citation>
    <scope>NUCLEOTIDE SEQUENCE [LARGE SCALE GENOMIC DNA]</scope>
    <source>
        <strain evidence="8">JCM 17917</strain>
    </source>
</reference>
<keyword evidence="2 4" id="KW-0819">tRNA processing</keyword>
<organism evidence="7 8">
    <name type="scientific">Nibribacter koreensis</name>
    <dbReference type="NCBI Taxonomy" id="1084519"/>
    <lineage>
        <taxon>Bacteria</taxon>
        <taxon>Pseudomonadati</taxon>
        <taxon>Bacteroidota</taxon>
        <taxon>Cytophagia</taxon>
        <taxon>Cytophagales</taxon>
        <taxon>Hymenobacteraceae</taxon>
        <taxon>Nibribacter</taxon>
    </lineage>
</organism>
<accession>A0ABP8FPN8</accession>
<dbReference type="InterPro" id="IPR020103">
    <property type="entry name" value="PsdUridine_synth_cat_dom_sf"/>
</dbReference>
<dbReference type="EC" id="5.4.99.12" evidence="4"/>
<evidence type="ECO:0000256" key="3">
    <source>
        <dbReference type="ARBA" id="ARBA00023235"/>
    </source>
</evidence>
<dbReference type="InterPro" id="IPR020094">
    <property type="entry name" value="TruA/RsuA/RluB/E/F_N"/>
</dbReference>
<evidence type="ECO:0000256" key="2">
    <source>
        <dbReference type="ARBA" id="ARBA00022694"/>
    </source>
</evidence>
<evidence type="ECO:0000256" key="4">
    <source>
        <dbReference type="HAMAP-Rule" id="MF_00171"/>
    </source>
</evidence>
<comment type="similarity">
    <text evidence="1 4 5">Belongs to the tRNA pseudouridine synthase TruA family.</text>
</comment>
<dbReference type="SUPFAM" id="SSF55120">
    <property type="entry name" value="Pseudouridine synthase"/>
    <property type="match status" value="1"/>
</dbReference>
<keyword evidence="3 4" id="KW-0413">Isomerase</keyword>
<dbReference type="EMBL" id="BAABGX010000002">
    <property type="protein sequence ID" value="GAA4308445.1"/>
    <property type="molecule type" value="Genomic_DNA"/>
</dbReference>
<evidence type="ECO:0000256" key="1">
    <source>
        <dbReference type="ARBA" id="ARBA00009375"/>
    </source>
</evidence>
<dbReference type="Pfam" id="PF01416">
    <property type="entry name" value="PseudoU_synth_1"/>
    <property type="match status" value="2"/>
</dbReference>
<comment type="catalytic activity">
    <reaction evidence="4 5">
        <text>uridine(38/39/40) in tRNA = pseudouridine(38/39/40) in tRNA</text>
        <dbReference type="Rhea" id="RHEA:22376"/>
        <dbReference type="Rhea" id="RHEA-COMP:10085"/>
        <dbReference type="Rhea" id="RHEA-COMP:10087"/>
        <dbReference type="ChEBI" id="CHEBI:65314"/>
        <dbReference type="ChEBI" id="CHEBI:65315"/>
        <dbReference type="EC" id="5.4.99.12"/>
    </reaction>
</comment>
<proteinExistence type="inferred from homology"/>
<dbReference type="PANTHER" id="PTHR11142:SF0">
    <property type="entry name" value="TRNA PSEUDOURIDINE SYNTHASE-LIKE 1"/>
    <property type="match status" value="1"/>
</dbReference>
<feature type="active site" description="Nucleophile" evidence="4">
    <location>
        <position position="52"/>
    </location>
</feature>
<feature type="binding site" evidence="4">
    <location>
        <position position="110"/>
    </location>
    <ligand>
        <name>substrate</name>
    </ligand>
</feature>
<dbReference type="RefSeq" id="WP_345166618.1">
    <property type="nucleotide sequence ID" value="NZ_BAABGX010000002.1"/>
</dbReference>
<dbReference type="Gene3D" id="3.30.70.580">
    <property type="entry name" value="Pseudouridine synthase I, catalytic domain, N-terminal subdomain"/>
    <property type="match status" value="1"/>
</dbReference>
<gene>
    <name evidence="4 7" type="primary">truA</name>
    <name evidence="7" type="ORF">GCM10023183_25040</name>
</gene>